<keyword evidence="2" id="KW-1185">Reference proteome</keyword>
<dbReference type="InterPro" id="IPR004027">
    <property type="entry name" value="SEC_C_motif"/>
</dbReference>
<dbReference type="Proteomes" id="UP000441399">
    <property type="component" value="Unassembled WGS sequence"/>
</dbReference>
<accession>A0A5S9PRT8</accession>
<dbReference type="GO" id="GO:0008237">
    <property type="term" value="F:metallopeptidase activity"/>
    <property type="evidence" value="ECO:0007669"/>
    <property type="project" value="InterPro"/>
</dbReference>
<dbReference type="GO" id="GO:0005829">
    <property type="term" value="C:cytosol"/>
    <property type="evidence" value="ECO:0007669"/>
    <property type="project" value="TreeGrafter"/>
</dbReference>
<dbReference type="PANTHER" id="PTHR30164:SF2">
    <property type="entry name" value="PROTEIN MTFA"/>
    <property type="match status" value="1"/>
</dbReference>
<gene>
    <name evidence="1" type="primary">mtfA_1</name>
    <name evidence="1" type="ORF">OPDIPICF_01189</name>
</gene>
<reference evidence="1 2" key="1">
    <citation type="submission" date="2019-11" db="EMBL/GenBank/DDBJ databases">
        <authorList>
            <person name="Holert J."/>
        </authorList>
    </citation>
    <scope>NUCLEOTIDE SEQUENCE [LARGE SCALE GENOMIC DNA]</scope>
    <source>
        <strain evidence="1">SB11_3</strain>
    </source>
</reference>
<dbReference type="InterPro" id="IPR024079">
    <property type="entry name" value="MetalloPept_cat_dom_sf"/>
</dbReference>
<name>A0A5S9PRT8_9GAMM</name>
<dbReference type="SUPFAM" id="SSF103642">
    <property type="entry name" value="Sec-C motif"/>
    <property type="match status" value="1"/>
</dbReference>
<dbReference type="CDD" id="cd20169">
    <property type="entry name" value="Peptidase_M90_mtfA"/>
    <property type="match status" value="1"/>
</dbReference>
<evidence type="ECO:0000313" key="1">
    <source>
        <dbReference type="EMBL" id="CAA0107443.1"/>
    </source>
</evidence>
<dbReference type="InterPro" id="IPR010384">
    <property type="entry name" value="MtfA_fam"/>
</dbReference>
<dbReference type="Pfam" id="PF06167">
    <property type="entry name" value="Peptidase_M90"/>
    <property type="match status" value="1"/>
</dbReference>
<dbReference type="InterPro" id="IPR042252">
    <property type="entry name" value="MtfA_N"/>
</dbReference>
<dbReference type="Pfam" id="PF02810">
    <property type="entry name" value="SEC-C"/>
    <property type="match status" value="1"/>
</dbReference>
<protein>
    <submittedName>
        <fullName evidence="1">Protein MtfA</fullName>
    </submittedName>
</protein>
<organism evidence="1 2">
    <name type="scientific">BD1-7 clade bacterium</name>
    <dbReference type="NCBI Taxonomy" id="2029982"/>
    <lineage>
        <taxon>Bacteria</taxon>
        <taxon>Pseudomonadati</taxon>
        <taxon>Pseudomonadota</taxon>
        <taxon>Gammaproteobacteria</taxon>
        <taxon>Cellvibrionales</taxon>
        <taxon>Spongiibacteraceae</taxon>
        <taxon>BD1-7 clade</taxon>
    </lineage>
</organism>
<dbReference type="GO" id="GO:0004177">
    <property type="term" value="F:aminopeptidase activity"/>
    <property type="evidence" value="ECO:0007669"/>
    <property type="project" value="TreeGrafter"/>
</dbReference>
<dbReference type="AlphaFoldDB" id="A0A5S9PRT8"/>
<dbReference type="Gene3D" id="3.40.390.10">
    <property type="entry name" value="Collagenase (Catalytic Domain)"/>
    <property type="match status" value="1"/>
</dbReference>
<dbReference type="Gene3D" id="1.10.472.150">
    <property type="entry name" value="Glucose-regulated metallo-peptidase M90, N-terminal domain"/>
    <property type="match status" value="1"/>
</dbReference>
<evidence type="ECO:0000313" key="2">
    <source>
        <dbReference type="Proteomes" id="UP000441399"/>
    </source>
</evidence>
<dbReference type="SUPFAM" id="SSF55486">
    <property type="entry name" value="Metalloproteases ('zincins'), catalytic domain"/>
    <property type="match status" value="1"/>
</dbReference>
<dbReference type="PANTHER" id="PTHR30164">
    <property type="entry name" value="MTFA PEPTIDASE"/>
    <property type="match status" value="1"/>
</dbReference>
<dbReference type="EMBL" id="CACSIO010000012">
    <property type="protein sequence ID" value="CAA0107443.1"/>
    <property type="molecule type" value="Genomic_DNA"/>
</dbReference>
<proteinExistence type="predicted"/>
<sequence>MLAARISHNLMDLFRVVFSPVIGFCRYLGLLPQLTPDHSALWQKPWSDYLSQTVAFYRALSDTDRCIFEQRVLLFWQTTQIEGGVATVVDDHDKLLVAASAIIPVWQFPGWHYVNLKRVILLPASFNDNFECGQSDSAITGMVGTGPMFGKMALSKPALHQGFTLDRDKQNVGIHEFVHLVDGADGKIDGIPERLMDHAYALPWVALIQQKIKQIHRKRSNIRDYGATNEAEFFSVASEYFFERPAMLKRKHPKLYQALNTIYRQDTAAINVEIRPRAKAPCPCGSGKRYKRCCMPQR</sequence>